<dbReference type="CDD" id="cd00018">
    <property type="entry name" value="AP2"/>
    <property type="match status" value="2"/>
</dbReference>
<evidence type="ECO:0000256" key="6">
    <source>
        <dbReference type="ARBA" id="ARBA00023242"/>
    </source>
</evidence>
<feature type="domain" description="AP2/ERF" evidence="9">
    <location>
        <begin position="94"/>
        <end position="157"/>
    </location>
</feature>
<feature type="region of interest" description="Disordered" evidence="8">
    <location>
        <begin position="45"/>
        <end position="91"/>
    </location>
</feature>
<keyword evidence="3" id="KW-0805">Transcription regulation</keyword>
<evidence type="ECO:0000256" key="5">
    <source>
        <dbReference type="ARBA" id="ARBA00023163"/>
    </source>
</evidence>
<comment type="caution">
    <text evidence="10">The sequence shown here is derived from an EMBL/GenBank/DDBJ whole genome shotgun (WGS) entry which is preliminary data.</text>
</comment>
<evidence type="ECO:0000256" key="2">
    <source>
        <dbReference type="ARBA" id="ARBA00022737"/>
    </source>
</evidence>
<dbReference type="PANTHER" id="PTHR32467:SF97">
    <property type="entry name" value="ETHYLENE-RESPONSIVE TRANSCRIPTION FACTOR WRI1"/>
    <property type="match status" value="1"/>
</dbReference>
<feature type="compositionally biased region" description="Low complexity" evidence="8">
    <location>
        <begin position="8"/>
        <end position="24"/>
    </location>
</feature>
<dbReference type="PROSITE" id="PS51032">
    <property type="entry name" value="AP2_ERF"/>
    <property type="match status" value="2"/>
</dbReference>
<dbReference type="Pfam" id="PF00847">
    <property type="entry name" value="AP2"/>
    <property type="match status" value="1"/>
</dbReference>
<organism evidence="10 11">
    <name type="scientific">Papaver atlanticum</name>
    <dbReference type="NCBI Taxonomy" id="357466"/>
    <lineage>
        <taxon>Eukaryota</taxon>
        <taxon>Viridiplantae</taxon>
        <taxon>Streptophyta</taxon>
        <taxon>Embryophyta</taxon>
        <taxon>Tracheophyta</taxon>
        <taxon>Spermatophyta</taxon>
        <taxon>Magnoliopsida</taxon>
        <taxon>Ranunculales</taxon>
        <taxon>Papaveraceae</taxon>
        <taxon>Papaveroideae</taxon>
        <taxon>Papaver</taxon>
    </lineage>
</organism>
<evidence type="ECO:0000256" key="3">
    <source>
        <dbReference type="ARBA" id="ARBA00023015"/>
    </source>
</evidence>
<keyword evidence="11" id="KW-1185">Reference proteome</keyword>
<evidence type="ECO:0000256" key="7">
    <source>
        <dbReference type="ARBA" id="ARBA00037973"/>
    </source>
</evidence>
<name>A0AAD4S4G7_9MAGN</name>
<evidence type="ECO:0000256" key="8">
    <source>
        <dbReference type="SAM" id="MobiDB-lite"/>
    </source>
</evidence>
<dbReference type="PANTHER" id="PTHR32467">
    <property type="entry name" value="AP2-LIKE ETHYLENE-RESPONSIVE TRANSCRIPTION FACTOR"/>
    <property type="match status" value="1"/>
</dbReference>
<dbReference type="FunFam" id="3.30.730.10:FF:000004">
    <property type="entry name" value="AP2-like ethylene-responsive transcription factor"/>
    <property type="match status" value="1"/>
</dbReference>
<evidence type="ECO:0000313" key="11">
    <source>
        <dbReference type="Proteomes" id="UP001202328"/>
    </source>
</evidence>
<dbReference type="Proteomes" id="UP001202328">
    <property type="component" value="Unassembled WGS sequence"/>
</dbReference>
<gene>
    <name evidence="10" type="ORF">MKW98_008626</name>
</gene>
<dbReference type="AlphaFoldDB" id="A0AAD4S4G7"/>
<dbReference type="GO" id="GO:0003700">
    <property type="term" value="F:DNA-binding transcription factor activity"/>
    <property type="evidence" value="ECO:0007669"/>
    <property type="project" value="InterPro"/>
</dbReference>
<dbReference type="InterPro" id="IPR036955">
    <property type="entry name" value="AP2/ERF_dom_sf"/>
</dbReference>
<evidence type="ECO:0000259" key="9">
    <source>
        <dbReference type="PROSITE" id="PS51032"/>
    </source>
</evidence>
<sequence length="438" mass="48833">MMKRSPHSSDSCSSSSSSSSSTSSNTEIKPLTSLISTTNQLLVPLSPLHHHPLPPPHTLPSKLKPVKPKTKRTRRTSNPEKAKFAASPGRRSSIYRGVTRHRWTGRYEAHLWDKNSWNPIQNKKGRQGAYDDEEAAAHTYDLAALKYWGPDTILNFPFITYQKDFDDMQLVTKEEYLASLRRRSSGFSRGVSKYRGVARHHHNGRWEARIGRVLGNKYLYLGTYSTQEEAAAAYDMAAIEHRGMNAVTNFDISHYSGLLKCQQASPSPPPPPPQQLYQQYQQSLSCSYFAESQEMTSPILTPELPESVNDHSPVMVDPMEDNSWNLCMDSGFNPLPMPNIDLEKASELPDLFNDSGFEDNIECLFEGINATKEEFGSLEEKDNALNLDSFFNSSIDFDSGDLLGSLGVGGEENLNGNGSSARNASPSVPYPFPIRICS</sequence>
<evidence type="ECO:0000256" key="4">
    <source>
        <dbReference type="ARBA" id="ARBA00023125"/>
    </source>
</evidence>
<dbReference type="EMBL" id="JAJJMB010014087">
    <property type="protein sequence ID" value="KAI3862786.1"/>
    <property type="molecule type" value="Genomic_DNA"/>
</dbReference>
<dbReference type="SUPFAM" id="SSF54171">
    <property type="entry name" value="DNA-binding domain"/>
    <property type="match status" value="2"/>
</dbReference>
<keyword evidence="2" id="KW-0677">Repeat</keyword>
<protein>
    <recommendedName>
        <fullName evidence="9">AP2/ERF domain-containing protein</fullName>
    </recommendedName>
</protein>
<feature type="compositionally biased region" description="Basic residues" evidence="8">
    <location>
        <begin position="64"/>
        <end position="75"/>
    </location>
</feature>
<feature type="domain" description="AP2/ERF" evidence="9">
    <location>
        <begin position="193"/>
        <end position="251"/>
    </location>
</feature>
<feature type="region of interest" description="Disordered" evidence="8">
    <location>
        <begin position="1"/>
        <end position="32"/>
    </location>
</feature>
<keyword evidence="6" id="KW-0539">Nucleus</keyword>
<dbReference type="InterPro" id="IPR001471">
    <property type="entry name" value="AP2/ERF_dom"/>
</dbReference>
<evidence type="ECO:0000256" key="1">
    <source>
        <dbReference type="ARBA" id="ARBA00004123"/>
    </source>
</evidence>
<keyword evidence="4" id="KW-0238">DNA-binding</keyword>
<dbReference type="GO" id="GO:0005634">
    <property type="term" value="C:nucleus"/>
    <property type="evidence" value="ECO:0007669"/>
    <property type="project" value="UniProtKB-SubCell"/>
</dbReference>
<keyword evidence="5" id="KW-0804">Transcription</keyword>
<dbReference type="Gene3D" id="3.30.730.10">
    <property type="entry name" value="AP2/ERF domain"/>
    <property type="match status" value="2"/>
</dbReference>
<dbReference type="SMART" id="SM00380">
    <property type="entry name" value="AP2"/>
    <property type="match status" value="2"/>
</dbReference>
<evidence type="ECO:0000313" key="10">
    <source>
        <dbReference type="EMBL" id="KAI3862786.1"/>
    </source>
</evidence>
<accession>A0AAD4S4G7</accession>
<proteinExistence type="inferred from homology"/>
<dbReference type="PRINTS" id="PR00367">
    <property type="entry name" value="ETHRSPELEMNT"/>
</dbReference>
<dbReference type="InterPro" id="IPR016177">
    <property type="entry name" value="DNA-bd_dom_sf"/>
</dbReference>
<dbReference type="FunFam" id="3.30.730.10:FF:000002">
    <property type="entry name" value="AP2-like ethylene-responsive transcription factor"/>
    <property type="match status" value="1"/>
</dbReference>
<comment type="similarity">
    <text evidence="7">Belongs to the AP2/ERF transcription factor family. AP2 subfamily.</text>
</comment>
<dbReference type="GO" id="GO:0003677">
    <property type="term" value="F:DNA binding"/>
    <property type="evidence" value="ECO:0007669"/>
    <property type="project" value="UniProtKB-KW"/>
</dbReference>
<reference evidence="10" key="1">
    <citation type="submission" date="2022-04" db="EMBL/GenBank/DDBJ databases">
        <title>A functionally conserved STORR gene fusion in Papaver species that diverged 16.8 million years ago.</title>
        <authorList>
            <person name="Catania T."/>
        </authorList>
    </citation>
    <scope>NUCLEOTIDE SEQUENCE</scope>
    <source>
        <strain evidence="10">S-188037</strain>
    </source>
</reference>
<comment type="subcellular location">
    <subcellularLocation>
        <location evidence="1">Nucleus</location>
    </subcellularLocation>
</comment>